<organism>
    <name type="scientific">Branchiostoma floridae</name>
    <name type="common">Florida lancelet</name>
    <name type="synonym">Amphioxus</name>
    <dbReference type="NCBI Taxonomy" id="7739"/>
    <lineage>
        <taxon>Eukaryota</taxon>
        <taxon>Metazoa</taxon>
        <taxon>Chordata</taxon>
        <taxon>Cephalochordata</taxon>
        <taxon>Leptocardii</taxon>
        <taxon>Amphioxiformes</taxon>
        <taxon>Branchiostomatidae</taxon>
        <taxon>Branchiostoma</taxon>
    </lineage>
</organism>
<reference evidence="2" key="1">
    <citation type="journal article" date="2008" name="Nature">
        <title>The amphioxus genome and the evolution of the chordate karyotype.</title>
        <authorList>
            <consortium name="US DOE Joint Genome Institute (JGI-PGF)"/>
            <person name="Putnam N.H."/>
            <person name="Butts T."/>
            <person name="Ferrier D.E.K."/>
            <person name="Furlong R.F."/>
            <person name="Hellsten U."/>
            <person name="Kawashima T."/>
            <person name="Robinson-Rechavi M."/>
            <person name="Shoguchi E."/>
            <person name="Terry A."/>
            <person name="Yu J.-K."/>
            <person name="Benito-Gutierrez E.L."/>
            <person name="Dubchak I."/>
            <person name="Garcia-Fernandez J."/>
            <person name="Gibson-Brown J.J."/>
            <person name="Grigoriev I.V."/>
            <person name="Horton A.C."/>
            <person name="de Jong P.J."/>
            <person name="Jurka J."/>
            <person name="Kapitonov V.V."/>
            <person name="Kohara Y."/>
            <person name="Kuroki Y."/>
            <person name="Lindquist E."/>
            <person name="Lucas S."/>
            <person name="Osoegawa K."/>
            <person name="Pennacchio L.A."/>
            <person name="Salamov A.A."/>
            <person name="Satou Y."/>
            <person name="Sauka-Spengler T."/>
            <person name="Schmutz J."/>
            <person name="Shin-I T."/>
            <person name="Toyoda A."/>
            <person name="Bronner-Fraser M."/>
            <person name="Fujiyama A."/>
            <person name="Holland L.Z."/>
            <person name="Holland P.W.H."/>
            <person name="Satoh N."/>
            <person name="Rokhsar D.S."/>
        </authorList>
    </citation>
    <scope>NUCLEOTIDE SEQUENCE [LARGE SCALE GENOMIC DNA]</scope>
    <source>
        <strain evidence="2">S238N-H82</strain>
        <tissue evidence="2">Testes</tissue>
    </source>
</reference>
<evidence type="ECO:0000256" key="1">
    <source>
        <dbReference type="SAM" id="MobiDB-lite"/>
    </source>
</evidence>
<feature type="compositionally biased region" description="Gly residues" evidence="1">
    <location>
        <begin position="49"/>
        <end position="61"/>
    </location>
</feature>
<dbReference type="EMBL" id="GG666692">
    <property type="protein sequence ID" value="EEN43335.1"/>
    <property type="molecule type" value="Genomic_DNA"/>
</dbReference>
<dbReference type="InParanoid" id="C3ZVS0"/>
<feature type="compositionally biased region" description="Basic and acidic residues" evidence="1">
    <location>
        <begin position="1"/>
        <end position="12"/>
    </location>
</feature>
<name>C3ZVS0_BRAFL</name>
<gene>
    <name evidence="2" type="ORF">BRAFLDRAFT_100520</name>
</gene>
<evidence type="ECO:0000313" key="2">
    <source>
        <dbReference type="EMBL" id="EEN43335.1"/>
    </source>
</evidence>
<accession>C3ZVS0</accession>
<dbReference type="AlphaFoldDB" id="C3ZVS0"/>
<sequence length="125" mass="13193">MADNPDRKRETEMDTSEQDGGDGAGGEGKERTRSCQVAKLRPQWLRFGMGEGPAGGVGGHHGATDTGAGQVGGVGSQVAGRGGRRFARRCCGHGGVARQGASRARGRTRRQQYGICHITNYVFYA</sequence>
<protein>
    <submittedName>
        <fullName evidence="2">Uncharacterized protein</fullName>
    </submittedName>
</protein>
<feature type="region of interest" description="Disordered" evidence="1">
    <location>
        <begin position="1"/>
        <end position="80"/>
    </location>
</feature>
<proteinExistence type="predicted"/>